<evidence type="ECO:0000256" key="3">
    <source>
        <dbReference type="ARBA" id="ARBA00022842"/>
    </source>
</evidence>
<comment type="cofactor">
    <cofactor evidence="4">
        <name>Mg(2+)</name>
        <dbReference type="ChEBI" id="CHEBI:18420"/>
    </cofactor>
</comment>
<dbReference type="GO" id="GO:0008934">
    <property type="term" value="F:inositol monophosphate 1-phosphatase activity"/>
    <property type="evidence" value="ECO:0007669"/>
    <property type="project" value="TreeGrafter"/>
</dbReference>
<dbReference type="InterPro" id="IPR000760">
    <property type="entry name" value="Inositol_monophosphatase-like"/>
</dbReference>
<keyword evidence="2 4" id="KW-0479">Metal-binding</keyword>
<evidence type="ECO:0000256" key="4">
    <source>
        <dbReference type="PIRSR" id="PIRSR600760-2"/>
    </source>
</evidence>
<dbReference type="GO" id="GO:0007165">
    <property type="term" value="P:signal transduction"/>
    <property type="evidence" value="ECO:0007669"/>
    <property type="project" value="TreeGrafter"/>
</dbReference>
<dbReference type="GO" id="GO:0046872">
    <property type="term" value="F:metal ion binding"/>
    <property type="evidence" value="ECO:0007669"/>
    <property type="project" value="UniProtKB-KW"/>
</dbReference>
<feature type="binding site" evidence="4">
    <location>
        <position position="87"/>
    </location>
    <ligand>
        <name>Mg(2+)</name>
        <dbReference type="ChEBI" id="CHEBI:18420"/>
        <label>1</label>
        <note>catalytic</note>
    </ligand>
</feature>
<reference evidence="5 6" key="1">
    <citation type="journal article" date="2017" name="Int. J. Syst. Evol. Microbiol.">
        <title>Rhodosalinus sediminis gen. nov., sp. nov., isolated from marine saltern.</title>
        <authorList>
            <person name="Guo L.Y."/>
            <person name="Ling S.K."/>
            <person name="Li C.M."/>
            <person name="Chen G.J."/>
            <person name="Du Z.J."/>
        </authorList>
    </citation>
    <scope>NUCLEOTIDE SEQUENCE [LARGE SCALE GENOMIC DNA]</scope>
    <source>
        <strain evidence="5 6">WDN1C137</strain>
    </source>
</reference>
<organism evidence="5 6">
    <name type="scientific">Rhodosalinus sediminis</name>
    <dbReference type="NCBI Taxonomy" id="1940533"/>
    <lineage>
        <taxon>Bacteria</taxon>
        <taxon>Pseudomonadati</taxon>
        <taxon>Pseudomonadota</taxon>
        <taxon>Alphaproteobacteria</taxon>
        <taxon>Rhodobacterales</taxon>
        <taxon>Paracoccaceae</taxon>
        <taxon>Rhodosalinus</taxon>
    </lineage>
</organism>
<evidence type="ECO:0000256" key="1">
    <source>
        <dbReference type="ARBA" id="ARBA00009759"/>
    </source>
</evidence>
<comment type="similarity">
    <text evidence="1">Belongs to the inositol monophosphatase superfamily.</text>
</comment>
<keyword evidence="3 4" id="KW-0460">Magnesium</keyword>
<dbReference type="GO" id="GO:0006020">
    <property type="term" value="P:inositol metabolic process"/>
    <property type="evidence" value="ECO:0007669"/>
    <property type="project" value="TreeGrafter"/>
</dbReference>
<proteinExistence type="inferred from homology"/>
<dbReference type="PRINTS" id="PR00377">
    <property type="entry name" value="IMPHPHTASES"/>
</dbReference>
<gene>
    <name evidence="5" type="ORF">DRV84_04155</name>
</gene>
<feature type="binding site" evidence="4">
    <location>
        <position position="88"/>
    </location>
    <ligand>
        <name>Mg(2+)</name>
        <dbReference type="ChEBI" id="CHEBI:18420"/>
        <label>1</label>
        <note>catalytic</note>
    </ligand>
</feature>
<evidence type="ECO:0000256" key="2">
    <source>
        <dbReference type="ARBA" id="ARBA00022723"/>
    </source>
</evidence>
<feature type="binding site" evidence="4">
    <location>
        <position position="67"/>
    </location>
    <ligand>
        <name>Mg(2+)</name>
        <dbReference type="ChEBI" id="CHEBI:18420"/>
        <label>1</label>
        <note>catalytic</note>
    </ligand>
</feature>
<evidence type="ECO:0000313" key="5">
    <source>
        <dbReference type="EMBL" id="REC58231.1"/>
    </source>
</evidence>
<dbReference type="OrthoDB" id="9785695at2"/>
<dbReference type="PANTHER" id="PTHR20854:SF4">
    <property type="entry name" value="INOSITOL-1-MONOPHOSPHATASE-RELATED"/>
    <property type="match status" value="1"/>
</dbReference>
<name>A0A3D9BXY8_9RHOB</name>
<dbReference type="EMBL" id="QOHR01000003">
    <property type="protein sequence ID" value="REC58231.1"/>
    <property type="molecule type" value="Genomic_DNA"/>
</dbReference>
<dbReference type="RefSeq" id="WP_115978614.1">
    <property type="nucleotide sequence ID" value="NZ_QOHR01000003.1"/>
</dbReference>
<sequence>MPESDLALLTRAAREAGAVALGYHGPTAKRWDKPGGAGPVTEADLAVNAALRAILLGARPDYGWLSEEDSDTPERLDRPKIFLLDPIDGTTGFIEGSSSWSLSLAVVTDGEITAAVVHLPADGGKLYAAAAGEGATLDGRPIRATTRENVEGAQVLATRAAMEPANWPGGVPGFRRHHRPSLAYRLALVAEGRFDAMITHRDSWDWDIAAGLLICREAGAVVTDRAGDPPRFNTADPRTPGIVAGGRAVHAGLIAAMRPRG</sequence>
<dbReference type="AlphaFoldDB" id="A0A3D9BXY8"/>
<dbReference type="GO" id="GO:0046854">
    <property type="term" value="P:phosphatidylinositol phosphate biosynthetic process"/>
    <property type="evidence" value="ECO:0007669"/>
    <property type="project" value="InterPro"/>
</dbReference>
<dbReference type="PANTHER" id="PTHR20854">
    <property type="entry name" value="INOSITOL MONOPHOSPHATASE"/>
    <property type="match status" value="1"/>
</dbReference>
<dbReference type="Proteomes" id="UP000257131">
    <property type="component" value="Unassembled WGS sequence"/>
</dbReference>
<dbReference type="CDD" id="cd01638">
    <property type="entry name" value="CysQ"/>
    <property type="match status" value="1"/>
</dbReference>
<dbReference type="Gene3D" id="3.30.540.10">
    <property type="entry name" value="Fructose-1,6-Bisphosphatase, subunit A, domain 1"/>
    <property type="match status" value="1"/>
</dbReference>
<dbReference type="Pfam" id="PF00459">
    <property type="entry name" value="Inositol_P"/>
    <property type="match status" value="1"/>
</dbReference>
<evidence type="ECO:0000313" key="6">
    <source>
        <dbReference type="Proteomes" id="UP000257131"/>
    </source>
</evidence>
<feature type="binding site" evidence="4">
    <location>
        <position position="207"/>
    </location>
    <ligand>
        <name>Mg(2+)</name>
        <dbReference type="ChEBI" id="CHEBI:18420"/>
        <label>1</label>
        <note>catalytic</note>
    </ligand>
</feature>
<comment type="caution">
    <text evidence="5">The sequence shown here is derived from an EMBL/GenBank/DDBJ whole genome shotgun (WGS) entry which is preliminary data.</text>
</comment>
<dbReference type="PROSITE" id="PS00630">
    <property type="entry name" value="IMP_2"/>
    <property type="match status" value="1"/>
</dbReference>
<keyword evidence="6" id="KW-1185">Reference proteome</keyword>
<feature type="binding site" evidence="4">
    <location>
        <position position="85"/>
    </location>
    <ligand>
        <name>Mg(2+)</name>
        <dbReference type="ChEBI" id="CHEBI:18420"/>
        <label>1</label>
        <note>catalytic</note>
    </ligand>
</feature>
<dbReference type="InterPro" id="IPR020550">
    <property type="entry name" value="Inositol_monophosphatase_CS"/>
</dbReference>
<accession>A0A3D9BXY8</accession>
<dbReference type="Gene3D" id="3.40.190.80">
    <property type="match status" value="1"/>
</dbReference>
<dbReference type="SUPFAM" id="SSF56655">
    <property type="entry name" value="Carbohydrate phosphatase"/>
    <property type="match status" value="1"/>
</dbReference>
<protein>
    <submittedName>
        <fullName evidence="5">3'(2'),5'-bisphosphate nucleotidase CysQ</fullName>
    </submittedName>
</protein>